<sequence>MNGWRKVTTVQFVERRWNSMRQYTLDNLEYSRNNSTQKYRVSHAWDESTDLETINTQQVHSSTSENAMDLSSDVHGLPEASVSNAEIKPNNSPYHTGVEHVHAAYLKPAGFVSKQEK</sequence>
<reference evidence="1 2" key="1">
    <citation type="journal article" date="2022" name="Nat. Genet.">
        <title>Improved pea reference genome and pan-genome highlight genomic features and evolutionary characteristics.</title>
        <authorList>
            <person name="Yang T."/>
            <person name="Liu R."/>
            <person name="Luo Y."/>
            <person name="Hu S."/>
            <person name="Wang D."/>
            <person name="Wang C."/>
            <person name="Pandey M.K."/>
            <person name="Ge S."/>
            <person name="Xu Q."/>
            <person name="Li N."/>
            <person name="Li G."/>
            <person name="Huang Y."/>
            <person name="Saxena R.K."/>
            <person name="Ji Y."/>
            <person name="Li M."/>
            <person name="Yan X."/>
            <person name="He Y."/>
            <person name="Liu Y."/>
            <person name="Wang X."/>
            <person name="Xiang C."/>
            <person name="Varshney R.K."/>
            <person name="Ding H."/>
            <person name="Gao S."/>
            <person name="Zong X."/>
        </authorList>
    </citation>
    <scope>NUCLEOTIDE SEQUENCE [LARGE SCALE GENOMIC DNA]</scope>
    <source>
        <strain evidence="1 2">cv. Zhongwan 6</strain>
    </source>
</reference>
<accession>A0A9D5A686</accession>
<dbReference type="Proteomes" id="UP001058974">
    <property type="component" value="Chromosome 6"/>
</dbReference>
<dbReference type="AlphaFoldDB" id="A0A9D5A686"/>
<name>A0A9D5A686_PEA</name>
<gene>
    <name evidence="1" type="ORF">KIW84_062285</name>
</gene>
<organism evidence="1 2">
    <name type="scientific">Pisum sativum</name>
    <name type="common">Garden pea</name>
    <name type="synonym">Lathyrus oleraceus</name>
    <dbReference type="NCBI Taxonomy" id="3888"/>
    <lineage>
        <taxon>Eukaryota</taxon>
        <taxon>Viridiplantae</taxon>
        <taxon>Streptophyta</taxon>
        <taxon>Embryophyta</taxon>
        <taxon>Tracheophyta</taxon>
        <taxon>Spermatophyta</taxon>
        <taxon>Magnoliopsida</taxon>
        <taxon>eudicotyledons</taxon>
        <taxon>Gunneridae</taxon>
        <taxon>Pentapetalae</taxon>
        <taxon>rosids</taxon>
        <taxon>fabids</taxon>
        <taxon>Fabales</taxon>
        <taxon>Fabaceae</taxon>
        <taxon>Papilionoideae</taxon>
        <taxon>50 kb inversion clade</taxon>
        <taxon>NPAAA clade</taxon>
        <taxon>Hologalegina</taxon>
        <taxon>IRL clade</taxon>
        <taxon>Fabeae</taxon>
        <taxon>Lathyrus</taxon>
    </lineage>
</organism>
<evidence type="ECO:0000313" key="1">
    <source>
        <dbReference type="EMBL" id="KAI5396023.1"/>
    </source>
</evidence>
<dbReference type="Gramene" id="Psat06G0228500-T1">
    <property type="protein sequence ID" value="KAI5396023.1"/>
    <property type="gene ID" value="KIW84_062285"/>
</dbReference>
<keyword evidence="2" id="KW-1185">Reference proteome</keyword>
<proteinExistence type="predicted"/>
<evidence type="ECO:0000313" key="2">
    <source>
        <dbReference type="Proteomes" id="UP001058974"/>
    </source>
</evidence>
<dbReference type="EMBL" id="JAMSHJ010000006">
    <property type="protein sequence ID" value="KAI5396023.1"/>
    <property type="molecule type" value="Genomic_DNA"/>
</dbReference>
<comment type="caution">
    <text evidence="1">The sequence shown here is derived from an EMBL/GenBank/DDBJ whole genome shotgun (WGS) entry which is preliminary data.</text>
</comment>
<protein>
    <submittedName>
        <fullName evidence="1">Uncharacterized protein</fullName>
    </submittedName>
</protein>